<name>A0A5B7KL75_PORTR</name>
<accession>A0A5B7KL75</accession>
<dbReference type="EMBL" id="VSRR010145794">
    <property type="protein sequence ID" value="MPD05395.1"/>
    <property type="molecule type" value="Genomic_DNA"/>
</dbReference>
<sequence length="56" mass="6249">MAANAWSLYPRWTAEVEASRRRTCGALQIDADRQVGEGTGDRLGLEKCRQGIGQLW</sequence>
<protein>
    <submittedName>
        <fullName evidence="1">Uncharacterized protein</fullName>
    </submittedName>
</protein>
<proteinExistence type="predicted"/>
<reference evidence="1 2" key="1">
    <citation type="submission" date="2019-05" db="EMBL/GenBank/DDBJ databases">
        <title>Another draft genome of Portunus trituberculatus and its Hox gene families provides insights of decapod evolution.</title>
        <authorList>
            <person name="Jeong J.-H."/>
            <person name="Song I."/>
            <person name="Kim S."/>
            <person name="Choi T."/>
            <person name="Kim D."/>
            <person name="Ryu S."/>
            <person name="Kim W."/>
        </authorList>
    </citation>
    <scope>NUCLEOTIDE SEQUENCE [LARGE SCALE GENOMIC DNA]</scope>
    <source>
        <tissue evidence="1">Muscle</tissue>
    </source>
</reference>
<keyword evidence="2" id="KW-1185">Reference proteome</keyword>
<gene>
    <name evidence="1" type="ORF">E2C01_101135</name>
</gene>
<dbReference type="Proteomes" id="UP000324222">
    <property type="component" value="Unassembled WGS sequence"/>
</dbReference>
<evidence type="ECO:0000313" key="1">
    <source>
        <dbReference type="EMBL" id="MPD05395.1"/>
    </source>
</evidence>
<dbReference type="AlphaFoldDB" id="A0A5B7KL75"/>
<organism evidence="1 2">
    <name type="scientific">Portunus trituberculatus</name>
    <name type="common">Swimming crab</name>
    <name type="synonym">Neptunus trituberculatus</name>
    <dbReference type="NCBI Taxonomy" id="210409"/>
    <lineage>
        <taxon>Eukaryota</taxon>
        <taxon>Metazoa</taxon>
        <taxon>Ecdysozoa</taxon>
        <taxon>Arthropoda</taxon>
        <taxon>Crustacea</taxon>
        <taxon>Multicrustacea</taxon>
        <taxon>Malacostraca</taxon>
        <taxon>Eumalacostraca</taxon>
        <taxon>Eucarida</taxon>
        <taxon>Decapoda</taxon>
        <taxon>Pleocyemata</taxon>
        <taxon>Brachyura</taxon>
        <taxon>Eubrachyura</taxon>
        <taxon>Portunoidea</taxon>
        <taxon>Portunidae</taxon>
        <taxon>Portuninae</taxon>
        <taxon>Portunus</taxon>
    </lineage>
</organism>
<comment type="caution">
    <text evidence="1">The sequence shown here is derived from an EMBL/GenBank/DDBJ whole genome shotgun (WGS) entry which is preliminary data.</text>
</comment>
<evidence type="ECO:0000313" key="2">
    <source>
        <dbReference type="Proteomes" id="UP000324222"/>
    </source>
</evidence>